<keyword evidence="4" id="KW-0560">Oxidoreductase</keyword>
<dbReference type="InterPro" id="IPR037396">
    <property type="entry name" value="FMN_HAD"/>
</dbReference>
<sequence>MAYAGSYQSQVFAAGGSPFPFTAKGLEEAALDNLPREYFDYIAGGAGSERTVAANEAAFSRWGLIYRVLRDGVAADASSTLLGTPMSVPVMLAPAGVADLAHPEAERAAARAAERVGAVQVLSAVTSVSLEEVAQAAPRGRRWFQFAWPDDEKLARSLIERAEAAGYGALVVMGDCYVAGWRTRELSSGFFPFRHAHGLGNYVSDRRFWELAGFGSMPEDLDDLTSEMVAAAASTWNRVFTKPALLPEDLAVLRSWTRMPIVVKGVCHPDEATRLCEAGIDALIVSNHGGRQLDGGVAALDCLPPVVAAVAGRVPVLFDSGVRTGTDVLIALALGADAVMIGRPWLYGLAVGGQAGVEHVLRSLREEFTSALALTGHRRCSSLSTDDVFPVVPPHGPRDPGSGIARKGATRS</sequence>
<evidence type="ECO:0000259" key="9">
    <source>
        <dbReference type="PROSITE" id="PS51349"/>
    </source>
</evidence>
<comment type="similarity">
    <text evidence="5">Belongs to the FMN-dependent alpha-hydroxy acid dehydrogenase family.</text>
</comment>
<keyword evidence="2 7" id="KW-0285">Flavoprotein</keyword>
<dbReference type="GO" id="GO:0016614">
    <property type="term" value="F:oxidoreductase activity, acting on CH-OH group of donors"/>
    <property type="evidence" value="ECO:0007669"/>
    <property type="project" value="UniProtKB-ARBA"/>
</dbReference>
<keyword evidence="3 7" id="KW-0288">FMN</keyword>
<evidence type="ECO:0000256" key="3">
    <source>
        <dbReference type="ARBA" id="ARBA00022643"/>
    </source>
</evidence>
<accession>A0A3D9SXY3</accession>
<dbReference type="PANTHER" id="PTHR10578:SF143">
    <property type="entry name" value="FMN-DEPENDENT ALPHA-HYDROXY ACID DEHYDROGENASE PB1A11.03"/>
    <property type="match status" value="1"/>
</dbReference>
<feature type="domain" description="FMN hydroxy acid dehydrogenase" evidence="9">
    <location>
        <begin position="15"/>
        <end position="393"/>
    </location>
</feature>
<organism evidence="10 11">
    <name type="scientific">Thermomonospora umbrina</name>
    <dbReference type="NCBI Taxonomy" id="111806"/>
    <lineage>
        <taxon>Bacteria</taxon>
        <taxon>Bacillati</taxon>
        <taxon>Actinomycetota</taxon>
        <taxon>Actinomycetes</taxon>
        <taxon>Streptosporangiales</taxon>
        <taxon>Thermomonosporaceae</taxon>
        <taxon>Thermomonospora</taxon>
    </lineage>
</organism>
<evidence type="ECO:0000313" key="10">
    <source>
        <dbReference type="EMBL" id="REF00428.1"/>
    </source>
</evidence>
<feature type="binding site" evidence="7">
    <location>
        <position position="123"/>
    </location>
    <ligand>
        <name>FMN</name>
        <dbReference type="ChEBI" id="CHEBI:58210"/>
    </ligand>
</feature>
<evidence type="ECO:0000256" key="4">
    <source>
        <dbReference type="ARBA" id="ARBA00023002"/>
    </source>
</evidence>
<dbReference type="PANTHER" id="PTHR10578">
    <property type="entry name" value="S -2-HYDROXY-ACID OXIDASE-RELATED"/>
    <property type="match status" value="1"/>
</dbReference>
<dbReference type="RefSeq" id="WP_116025581.1">
    <property type="nucleotide sequence ID" value="NZ_QTTT01000001.1"/>
</dbReference>
<feature type="binding site" evidence="7">
    <location>
        <position position="286"/>
    </location>
    <ligand>
        <name>FMN</name>
        <dbReference type="ChEBI" id="CHEBI:58210"/>
    </ligand>
</feature>
<dbReference type="InterPro" id="IPR012133">
    <property type="entry name" value="Alpha-hydoxy_acid_DH_FMN"/>
</dbReference>
<comment type="caution">
    <text evidence="10">The sequence shown here is derived from an EMBL/GenBank/DDBJ whole genome shotgun (WGS) entry which is preliminary data.</text>
</comment>
<evidence type="ECO:0000256" key="1">
    <source>
        <dbReference type="ARBA" id="ARBA00001917"/>
    </source>
</evidence>
<dbReference type="GO" id="GO:0010181">
    <property type="term" value="F:FMN binding"/>
    <property type="evidence" value="ECO:0007669"/>
    <property type="project" value="InterPro"/>
</dbReference>
<dbReference type="Pfam" id="PF01070">
    <property type="entry name" value="FMN_dh"/>
    <property type="match status" value="1"/>
</dbReference>
<feature type="binding site" evidence="7">
    <location>
        <begin position="342"/>
        <end position="343"/>
    </location>
    <ligand>
        <name>FMN</name>
        <dbReference type="ChEBI" id="CHEBI:58210"/>
    </ligand>
</feature>
<gene>
    <name evidence="10" type="ORF">DFJ69_5963</name>
</gene>
<reference evidence="10 11" key="1">
    <citation type="submission" date="2018-08" db="EMBL/GenBank/DDBJ databases">
        <title>Sequencing the genomes of 1000 actinobacteria strains.</title>
        <authorList>
            <person name="Klenk H.-P."/>
        </authorList>
    </citation>
    <scope>NUCLEOTIDE SEQUENCE [LARGE SCALE GENOMIC DNA]</scope>
    <source>
        <strain evidence="10 11">DSM 43927</strain>
    </source>
</reference>
<evidence type="ECO:0000256" key="7">
    <source>
        <dbReference type="PIRSR" id="PIRSR000138-2"/>
    </source>
</evidence>
<protein>
    <submittedName>
        <fullName evidence="10">Isopentenyl diphosphate isomerase/L-lactate dehydrogenase-like FMN-dependent dehydrogenase</fullName>
    </submittedName>
</protein>
<feature type="binding site" evidence="7">
    <location>
        <position position="41"/>
    </location>
    <ligand>
        <name>glyoxylate</name>
        <dbReference type="ChEBI" id="CHEBI:36655"/>
    </ligand>
</feature>
<dbReference type="InterPro" id="IPR013785">
    <property type="entry name" value="Aldolase_TIM"/>
</dbReference>
<feature type="binding site" evidence="7">
    <location>
        <position position="288"/>
    </location>
    <ligand>
        <name>glyoxylate</name>
        <dbReference type="ChEBI" id="CHEBI:36655"/>
    </ligand>
</feature>
<feature type="region of interest" description="Disordered" evidence="8">
    <location>
        <begin position="389"/>
        <end position="412"/>
    </location>
</feature>
<proteinExistence type="inferred from homology"/>
<dbReference type="PROSITE" id="PS51349">
    <property type="entry name" value="FMN_HYDROXY_ACID_DH_2"/>
    <property type="match status" value="1"/>
</dbReference>
<keyword evidence="10" id="KW-0413">Isomerase</keyword>
<evidence type="ECO:0000256" key="2">
    <source>
        <dbReference type="ARBA" id="ARBA00022630"/>
    </source>
</evidence>
<dbReference type="OrthoDB" id="9770452at2"/>
<dbReference type="AlphaFoldDB" id="A0A3D9SXY3"/>
<feature type="binding site" evidence="7">
    <location>
        <position position="291"/>
    </location>
    <ligand>
        <name>glyoxylate</name>
        <dbReference type="ChEBI" id="CHEBI:36655"/>
    </ligand>
</feature>
<feature type="active site" description="Proton acceptor" evidence="6">
    <location>
        <position position="288"/>
    </location>
</feature>
<dbReference type="InterPro" id="IPR000262">
    <property type="entry name" value="FMN-dep_DH"/>
</dbReference>
<dbReference type="Proteomes" id="UP000256661">
    <property type="component" value="Unassembled WGS sequence"/>
</dbReference>
<dbReference type="InterPro" id="IPR008259">
    <property type="entry name" value="FMN_hydac_DH_AS"/>
</dbReference>
<dbReference type="FunFam" id="3.20.20.70:FF:000029">
    <property type="entry name" value="L-lactate dehydrogenase"/>
    <property type="match status" value="1"/>
</dbReference>
<comment type="cofactor">
    <cofactor evidence="1">
        <name>FMN</name>
        <dbReference type="ChEBI" id="CHEBI:58210"/>
    </cofactor>
</comment>
<dbReference type="SUPFAM" id="SSF51395">
    <property type="entry name" value="FMN-linked oxidoreductases"/>
    <property type="match status" value="1"/>
</dbReference>
<dbReference type="PIRSF" id="PIRSF000138">
    <property type="entry name" value="Al-hdrx_acd_dh"/>
    <property type="match status" value="1"/>
</dbReference>
<name>A0A3D9SXY3_9ACTN</name>
<evidence type="ECO:0000256" key="5">
    <source>
        <dbReference type="ARBA" id="ARBA00024042"/>
    </source>
</evidence>
<evidence type="ECO:0000313" key="11">
    <source>
        <dbReference type="Proteomes" id="UP000256661"/>
    </source>
</evidence>
<dbReference type="GO" id="GO:0016853">
    <property type="term" value="F:isomerase activity"/>
    <property type="evidence" value="ECO:0007669"/>
    <property type="project" value="UniProtKB-KW"/>
</dbReference>
<dbReference type="EMBL" id="QTTT01000001">
    <property type="protein sequence ID" value="REF00428.1"/>
    <property type="molecule type" value="Genomic_DNA"/>
</dbReference>
<dbReference type="Gene3D" id="3.20.20.70">
    <property type="entry name" value="Aldolase class I"/>
    <property type="match status" value="1"/>
</dbReference>
<evidence type="ECO:0000256" key="6">
    <source>
        <dbReference type="PIRSR" id="PIRSR000138-1"/>
    </source>
</evidence>
<keyword evidence="11" id="KW-1185">Reference proteome</keyword>
<feature type="binding site" evidence="7">
    <location>
        <begin position="94"/>
        <end position="96"/>
    </location>
    <ligand>
        <name>FMN</name>
        <dbReference type="ChEBI" id="CHEBI:58210"/>
    </ligand>
</feature>
<evidence type="ECO:0000256" key="8">
    <source>
        <dbReference type="SAM" id="MobiDB-lite"/>
    </source>
</evidence>
<feature type="binding site" evidence="7">
    <location>
        <begin position="319"/>
        <end position="323"/>
    </location>
    <ligand>
        <name>FMN</name>
        <dbReference type="ChEBI" id="CHEBI:58210"/>
    </ligand>
</feature>
<dbReference type="PROSITE" id="PS00557">
    <property type="entry name" value="FMN_HYDROXY_ACID_DH_1"/>
    <property type="match status" value="1"/>
</dbReference>
<feature type="binding site" evidence="7">
    <location>
        <position position="264"/>
    </location>
    <ligand>
        <name>FMN</name>
        <dbReference type="ChEBI" id="CHEBI:58210"/>
    </ligand>
</feature>
<feature type="binding site" evidence="7">
    <location>
        <position position="145"/>
    </location>
    <ligand>
        <name>FMN</name>
        <dbReference type="ChEBI" id="CHEBI:58210"/>
    </ligand>
</feature>
<feature type="binding site" evidence="7">
    <location>
        <position position="182"/>
    </location>
    <ligand>
        <name>glyoxylate</name>
        <dbReference type="ChEBI" id="CHEBI:36655"/>
    </ligand>
</feature>